<feature type="compositionally biased region" description="Low complexity" evidence="1">
    <location>
        <begin position="194"/>
        <end position="204"/>
    </location>
</feature>
<dbReference type="AlphaFoldDB" id="A0A8J4XRI0"/>
<dbReference type="EMBL" id="JACEEZ010022462">
    <property type="protein sequence ID" value="KAG0712390.1"/>
    <property type="molecule type" value="Genomic_DNA"/>
</dbReference>
<name>A0A8J4XRI0_CHIOP</name>
<feature type="compositionally biased region" description="Polar residues" evidence="1">
    <location>
        <begin position="205"/>
        <end position="227"/>
    </location>
</feature>
<accession>A0A8J4XRI0</accession>
<keyword evidence="3" id="KW-1185">Reference proteome</keyword>
<evidence type="ECO:0000313" key="3">
    <source>
        <dbReference type="Proteomes" id="UP000770661"/>
    </source>
</evidence>
<evidence type="ECO:0000256" key="1">
    <source>
        <dbReference type="SAM" id="MobiDB-lite"/>
    </source>
</evidence>
<proteinExistence type="predicted"/>
<protein>
    <submittedName>
        <fullName evidence="2">Uncharacterized protein</fullName>
    </submittedName>
</protein>
<comment type="caution">
    <text evidence="2">The sequence shown here is derived from an EMBL/GenBank/DDBJ whole genome shotgun (WGS) entry which is preliminary data.</text>
</comment>
<organism evidence="2 3">
    <name type="scientific">Chionoecetes opilio</name>
    <name type="common">Atlantic snow crab</name>
    <name type="synonym">Cancer opilio</name>
    <dbReference type="NCBI Taxonomy" id="41210"/>
    <lineage>
        <taxon>Eukaryota</taxon>
        <taxon>Metazoa</taxon>
        <taxon>Ecdysozoa</taxon>
        <taxon>Arthropoda</taxon>
        <taxon>Crustacea</taxon>
        <taxon>Multicrustacea</taxon>
        <taxon>Malacostraca</taxon>
        <taxon>Eumalacostraca</taxon>
        <taxon>Eucarida</taxon>
        <taxon>Decapoda</taxon>
        <taxon>Pleocyemata</taxon>
        <taxon>Brachyura</taxon>
        <taxon>Eubrachyura</taxon>
        <taxon>Majoidea</taxon>
        <taxon>Majidae</taxon>
        <taxon>Chionoecetes</taxon>
    </lineage>
</organism>
<reference evidence="2" key="1">
    <citation type="submission" date="2020-07" db="EMBL/GenBank/DDBJ databases">
        <title>The High-quality genome of the commercially important snow crab, Chionoecetes opilio.</title>
        <authorList>
            <person name="Jeong J.-H."/>
            <person name="Ryu S."/>
        </authorList>
    </citation>
    <scope>NUCLEOTIDE SEQUENCE</scope>
    <source>
        <strain evidence="2">MADBK_172401_WGS</strain>
        <tissue evidence="2">Digestive gland</tissue>
    </source>
</reference>
<evidence type="ECO:0000313" key="2">
    <source>
        <dbReference type="EMBL" id="KAG0712390.1"/>
    </source>
</evidence>
<dbReference type="OrthoDB" id="8744624at2759"/>
<feature type="region of interest" description="Disordered" evidence="1">
    <location>
        <begin position="194"/>
        <end position="227"/>
    </location>
</feature>
<gene>
    <name evidence="2" type="ORF">GWK47_018556</name>
</gene>
<sequence>MPEQRPGVRTRQAGVWPGWRLCSVGPSCACVFHIGASSTPEYMMVDGSGLHLHTSKQDEDLALPANSALPKVNTSTNLCADSIETCIGNIPSCYAPLPLKIGIARQGGTQSANLAKHTVASSEGLNCGDTKERGNAEQRILKVDQFSQNSKFPCVSKAGVQGHVSASRGGDYQLEDHDKMVHKKRKSVIRGLNTPAAATSTTTSQISRPPCTQQLLTRSPELQTKCS</sequence>
<dbReference type="Proteomes" id="UP000770661">
    <property type="component" value="Unassembled WGS sequence"/>
</dbReference>